<dbReference type="InterPro" id="IPR000189">
    <property type="entry name" value="Transglyc_AS"/>
</dbReference>
<keyword evidence="2" id="KW-0732">Signal</keyword>
<evidence type="ECO:0000313" key="4">
    <source>
        <dbReference type="EMBL" id="MFL9880444.1"/>
    </source>
</evidence>
<dbReference type="Gene3D" id="1.10.530.10">
    <property type="match status" value="1"/>
</dbReference>
<evidence type="ECO:0000259" key="3">
    <source>
        <dbReference type="Pfam" id="PF01464"/>
    </source>
</evidence>
<proteinExistence type="inferred from homology"/>
<evidence type="ECO:0000256" key="2">
    <source>
        <dbReference type="SAM" id="SignalP"/>
    </source>
</evidence>
<comment type="similarity">
    <text evidence="1">Belongs to the transglycosylase Slt family.</text>
</comment>
<sequence length="281" mass="31240">MRIRNDIMQPGLWRRFLSGALPVAVATAALCMSLTTAPAHADVYGYIDADGMAHVSTEKLDDRYQLFMRGDATFDSNKIAKGIPGVDVKQNMSSPLMKLMLQHPNLKKYETMLDQSAKEFSVEPALLKAIMAAESGFNPTAVSPKGAIGLMQIMPETAERYGVQGDRRKTIQQKLTDPKINIRLAARYLRDLQALFPKRLELAIASYNAGERAVQKYNNQIPPYPETRNYVQLVAQFYRLYQPGGNATNNAGNAGDNAEKPRRIEIILPGRRSMPPPTSIE</sequence>
<protein>
    <submittedName>
        <fullName evidence="4">Lytic transglycosylase domain-containing protein</fullName>
    </submittedName>
</protein>
<dbReference type="CDD" id="cd00254">
    <property type="entry name" value="LT-like"/>
    <property type="match status" value="1"/>
</dbReference>
<comment type="caution">
    <text evidence="4">The sequence shown here is derived from an EMBL/GenBank/DDBJ whole genome shotgun (WGS) entry which is preliminary data.</text>
</comment>
<dbReference type="PANTHER" id="PTHR37423:SF2">
    <property type="entry name" value="MEMBRANE-BOUND LYTIC MUREIN TRANSGLYCOSYLASE C"/>
    <property type="match status" value="1"/>
</dbReference>
<dbReference type="EMBL" id="JAQQFR010000013">
    <property type="protein sequence ID" value="MFL9880444.1"/>
    <property type="molecule type" value="Genomic_DNA"/>
</dbReference>
<feature type="signal peptide" evidence="2">
    <location>
        <begin position="1"/>
        <end position="41"/>
    </location>
</feature>
<dbReference type="SUPFAM" id="SSF53955">
    <property type="entry name" value="Lysozyme-like"/>
    <property type="match status" value="1"/>
</dbReference>
<organism evidence="4 5">
    <name type="scientific">Herbaspirillum rhizosphaerae</name>
    <dbReference type="NCBI Taxonomy" id="346179"/>
    <lineage>
        <taxon>Bacteria</taxon>
        <taxon>Pseudomonadati</taxon>
        <taxon>Pseudomonadota</taxon>
        <taxon>Betaproteobacteria</taxon>
        <taxon>Burkholderiales</taxon>
        <taxon>Oxalobacteraceae</taxon>
        <taxon>Herbaspirillum</taxon>
    </lineage>
</organism>
<evidence type="ECO:0000256" key="1">
    <source>
        <dbReference type="ARBA" id="ARBA00007734"/>
    </source>
</evidence>
<dbReference type="Pfam" id="PF01464">
    <property type="entry name" value="SLT"/>
    <property type="match status" value="1"/>
</dbReference>
<gene>
    <name evidence="4" type="ORF">PQR63_18745</name>
</gene>
<evidence type="ECO:0000313" key="5">
    <source>
        <dbReference type="Proteomes" id="UP001629214"/>
    </source>
</evidence>
<accession>A0ABW8ZBA4</accession>
<dbReference type="RefSeq" id="WP_408169481.1">
    <property type="nucleotide sequence ID" value="NZ_JAQQFR010000013.1"/>
</dbReference>
<dbReference type="Proteomes" id="UP001629214">
    <property type="component" value="Unassembled WGS sequence"/>
</dbReference>
<name>A0ABW8ZBA4_9BURK</name>
<dbReference type="InterPro" id="IPR023346">
    <property type="entry name" value="Lysozyme-like_dom_sf"/>
</dbReference>
<feature type="domain" description="Transglycosylase SLT" evidence="3">
    <location>
        <begin position="114"/>
        <end position="220"/>
    </location>
</feature>
<dbReference type="InterPro" id="IPR008258">
    <property type="entry name" value="Transglycosylase_SLT_dom_1"/>
</dbReference>
<dbReference type="PANTHER" id="PTHR37423">
    <property type="entry name" value="SOLUBLE LYTIC MUREIN TRANSGLYCOSYLASE-RELATED"/>
    <property type="match status" value="1"/>
</dbReference>
<feature type="chain" id="PRO_5047071382" evidence="2">
    <location>
        <begin position="42"/>
        <end position="281"/>
    </location>
</feature>
<keyword evidence="5" id="KW-1185">Reference proteome</keyword>
<reference evidence="4 5" key="1">
    <citation type="journal article" date="2024" name="Chem. Sci.">
        <title>Discovery of megapolipeptins by genome mining of a Burkholderiales bacteria collection.</title>
        <authorList>
            <person name="Paulo B.S."/>
            <person name="Recchia M.J.J."/>
            <person name="Lee S."/>
            <person name="Fergusson C.H."/>
            <person name="Romanowski S.B."/>
            <person name="Hernandez A."/>
            <person name="Krull N."/>
            <person name="Liu D.Y."/>
            <person name="Cavanagh H."/>
            <person name="Bos A."/>
            <person name="Gray C.A."/>
            <person name="Murphy B.T."/>
            <person name="Linington R.G."/>
            <person name="Eustaquio A.S."/>
        </authorList>
    </citation>
    <scope>NUCLEOTIDE SEQUENCE [LARGE SCALE GENOMIC DNA]</scope>
    <source>
        <strain evidence="4 5">RL21-008-BIB-B</strain>
    </source>
</reference>
<dbReference type="PROSITE" id="PS00922">
    <property type="entry name" value="TRANSGLYCOSYLASE"/>
    <property type="match status" value="1"/>
</dbReference>